<proteinExistence type="predicted"/>
<dbReference type="RefSeq" id="WP_204418743.1">
    <property type="nucleotide sequence ID" value="NZ_JAFBED010000011.1"/>
</dbReference>
<feature type="transmembrane region" description="Helical" evidence="2">
    <location>
        <begin position="240"/>
        <end position="259"/>
    </location>
</feature>
<evidence type="ECO:0000313" key="6">
    <source>
        <dbReference type="EMBL" id="MBM7621835.1"/>
    </source>
</evidence>
<evidence type="ECO:0000256" key="1">
    <source>
        <dbReference type="SAM" id="MobiDB-lite"/>
    </source>
</evidence>
<feature type="chain" id="PRO_5046819489" evidence="3">
    <location>
        <begin position="25"/>
        <end position="572"/>
    </location>
</feature>
<dbReference type="InterPro" id="IPR048389">
    <property type="entry name" value="YciQ-like_C"/>
</dbReference>
<name>A0ABS2P4D9_9BACI</name>
<comment type="caution">
    <text evidence="6">The sequence shown here is derived from an EMBL/GenBank/DDBJ whole genome shotgun (WGS) entry which is preliminary data.</text>
</comment>
<feature type="domain" description="DUF2207" evidence="4">
    <location>
        <begin position="29"/>
        <end position="193"/>
    </location>
</feature>
<sequence>MKINYILIPLLLVSLLLLPSQALAVEYQINDVQIDAYLQENGNVKVYEAHTYSFEGEFNGITRTIIPKRGTQIRNLEAREEDVLLKMEQEDNLYRIYRGGDTETFTVMITYDIIKGVDVYPDVAEFYWPFFDDGNESDYENFSVTVYPPSPADEVIAFGYDEAFGTESPGSEGEVHFELGYVPSHENGDIRVAYDSKLFSTAPLSGKEPMKEQIISAKEEGIKEALQNEKVRGVLSTTSYILLPLFSFVLGLLIVLTMIKGKQTRRSAIREMGSFTGTPEQRLSMPATILFTHHQLPGQAIAAGLLDLVRLGYVKKLSNDRFLAVNRDVPLKHQKILMTWLFDKMGAHNEFSIEDLNRYMKFKVNHEEFSKYQSMWTQAIKEEVKGQGLYEKKEGFRIAVGLTSILLVPFLFLFPIYDLFPAFFITLVLFFAIILHAIVYHPKTEKGISILLEWRQLKQRFTSLSQKDWDSWTEDEKMRAFIYALGINEKSMRKKNEEFVSGFQIPISRSHPVSPAYSGMDVTTLLLIGNATSSSFHTASRNAASTMSDSGGGGGAGGGSGAGGGGGGSGGF</sequence>
<evidence type="ECO:0000259" key="4">
    <source>
        <dbReference type="Pfam" id="PF09972"/>
    </source>
</evidence>
<evidence type="ECO:0000256" key="2">
    <source>
        <dbReference type="SAM" id="Phobius"/>
    </source>
</evidence>
<feature type="transmembrane region" description="Helical" evidence="2">
    <location>
        <begin position="420"/>
        <end position="440"/>
    </location>
</feature>
<gene>
    <name evidence="6" type="ORF">JOC95_003743</name>
</gene>
<accession>A0ABS2P4D9</accession>
<feature type="transmembrane region" description="Helical" evidence="2">
    <location>
        <begin position="395"/>
        <end position="414"/>
    </location>
</feature>
<keyword evidence="7" id="KW-1185">Reference proteome</keyword>
<evidence type="ECO:0000256" key="3">
    <source>
        <dbReference type="SAM" id="SignalP"/>
    </source>
</evidence>
<evidence type="ECO:0000313" key="7">
    <source>
        <dbReference type="Proteomes" id="UP000737402"/>
    </source>
</evidence>
<dbReference type="InterPro" id="IPR018702">
    <property type="entry name" value="DUF2207"/>
</dbReference>
<feature type="domain" description="Predicted membrane protein YciQ-like C-terminal" evidence="5">
    <location>
        <begin position="289"/>
        <end position="459"/>
    </location>
</feature>
<feature type="compositionally biased region" description="Gly residues" evidence="1">
    <location>
        <begin position="550"/>
        <end position="572"/>
    </location>
</feature>
<keyword evidence="3" id="KW-0732">Signal</keyword>
<keyword evidence="2" id="KW-0472">Membrane</keyword>
<dbReference type="Pfam" id="PF20990">
    <property type="entry name" value="DUF2207_C"/>
    <property type="match status" value="1"/>
</dbReference>
<dbReference type="EMBL" id="JAFBED010000011">
    <property type="protein sequence ID" value="MBM7621835.1"/>
    <property type="molecule type" value="Genomic_DNA"/>
</dbReference>
<dbReference type="Pfam" id="PF09972">
    <property type="entry name" value="DUF2207"/>
    <property type="match status" value="1"/>
</dbReference>
<feature type="region of interest" description="Disordered" evidence="1">
    <location>
        <begin position="542"/>
        <end position="572"/>
    </location>
</feature>
<protein>
    <submittedName>
        <fullName evidence="6">Membrane protein</fullName>
    </submittedName>
</protein>
<evidence type="ECO:0000259" key="5">
    <source>
        <dbReference type="Pfam" id="PF20990"/>
    </source>
</evidence>
<reference evidence="6 7" key="1">
    <citation type="submission" date="2021-01" db="EMBL/GenBank/DDBJ databases">
        <title>Genomic Encyclopedia of Type Strains, Phase IV (KMG-IV): sequencing the most valuable type-strain genomes for metagenomic binning, comparative biology and taxonomic classification.</title>
        <authorList>
            <person name="Goeker M."/>
        </authorList>
    </citation>
    <scope>NUCLEOTIDE SEQUENCE [LARGE SCALE GENOMIC DNA]</scope>
    <source>
        <strain evidence="6 7">DSM 25879</strain>
    </source>
</reference>
<keyword evidence="2" id="KW-1133">Transmembrane helix</keyword>
<feature type="signal peptide" evidence="3">
    <location>
        <begin position="1"/>
        <end position="24"/>
    </location>
</feature>
<dbReference type="Proteomes" id="UP000737402">
    <property type="component" value="Unassembled WGS sequence"/>
</dbReference>
<keyword evidence="2" id="KW-0812">Transmembrane</keyword>
<organism evidence="6 7">
    <name type="scientific">Sutcliffiella tianshenii</name>
    <dbReference type="NCBI Taxonomy" id="1463404"/>
    <lineage>
        <taxon>Bacteria</taxon>
        <taxon>Bacillati</taxon>
        <taxon>Bacillota</taxon>
        <taxon>Bacilli</taxon>
        <taxon>Bacillales</taxon>
        <taxon>Bacillaceae</taxon>
        <taxon>Sutcliffiella</taxon>
    </lineage>
</organism>